<gene>
    <name evidence="1" type="ORF">HNP82_001724</name>
</gene>
<dbReference type="Proteomes" id="UP000543642">
    <property type="component" value="Unassembled WGS sequence"/>
</dbReference>
<evidence type="ECO:0000313" key="1">
    <source>
        <dbReference type="EMBL" id="MBB5264597.1"/>
    </source>
</evidence>
<protein>
    <submittedName>
        <fullName evidence="1">Uncharacterized protein</fullName>
    </submittedName>
</protein>
<sequence length="221" mass="26018">MSFEIYSEESNVIGFYDYTMICAKMSARHGNCIRRQGHQRSIYFNQDINYLVDMSGDKNVNHDRYSINIYDRDIHHMILNKQSNRDGTIYRQYTYLTVPQCESIIHKDIGWMKNSDQPLFRDLYLEMTINQKWPGVVVDCRRQVFEIGRGGDYLIFDREIESTYDIRLESKKAEDLAGESFAMEPRLEPQKVIMTYRQGIGIPKVLTNIIDMSHNYRAVGN</sequence>
<keyword evidence="2" id="KW-1185">Reference proteome</keyword>
<organism evidence="1 2">
    <name type="scientific">Catenibacillus scindens</name>
    <dbReference type="NCBI Taxonomy" id="673271"/>
    <lineage>
        <taxon>Bacteria</taxon>
        <taxon>Bacillati</taxon>
        <taxon>Bacillota</taxon>
        <taxon>Clostridia</taxon>
        <taxon>Lachnospirales</taxon>
        <taxon>Lachnospiraceae</taxon>
        <taxon>Catenibacillus</taxon>
    </lineage>
</organism>
<comment type="caution">
    <text evidence="1">The sequence shown here is derived from an EMBL/GenBank/DDBJ whole genome shotgun (WGS) entry which is preliminary data.</text>
</comment>
<dbReference type="AlphaFoldDB" id="A0A7W8HBE4"/>
<evidence type="ECO:0000313" key="2">
    <source>
        <dbReference type="Proteomes" id="UP000543642"/>
    </source>
</evidence>
<proteinExistence type="predicted"/>
<dbReference type="RefSeq" id="WP_183773301.1">
    <property type="nucleotide sequence ID" value="NZ_JACHFW010000005.1"/>
</dbReference>
<dbReference type="EMBL" id="JACHFW010000005">
    <property type="protein sequence ID" value="MBB5264597.1"/>
    <property type="molecule type" value="Genomic_DNA"/>
</dbReference>
<reference evidence="1 2" key="1">
    <citation type="submission" date="2020-08" db="EMBL/GenBank/DDBJ databases">
        <title>Genomic Encyclopedia of Type Strains, Phase IV (KMG-IV): sequencing the most valuable type-strain genomes for metagenomic binning, comparative biology and taxonomic classification.</title>
        <authorList>
            <person name="Goeker M."/>
        </authorList>
    </citation>
    <scope>NUCLEOTIDE SEQUENCE [LARGE SCALE GENOMIC DNA]</scope>
    <source>
        <strain evidence="1 2">DSM 106146</strain>
    </source>
</reference>
<accession>A0A7W8HBE4</accession>
<name>A0A7W8HBE4_9FIRM</name>